<dbReference type="InterPro" id="IPR025943">
    <property type="entry name" value="Sigma_54_int_dom_ATP-bd_2"/>
</dbReference>
<dbReference type="InterPro" id="IPR011006">
    <property type="entry name" value="CheY-like_superfamily"/>
</dbReference>
<reference evidence="21 22" key="1">
    <citation type="journal article" date="2018" name="Int. J. Syst. Bacteriol.">
        <title>Oceaniradius stylonemae gen. nov., sp. nov., isolated from a red alga, Stylonema cornu-cervi.</title>
        <authorList>
            <person name="Jeong S."/>
        </authorList>
    </citation>
    <scope>NUCLEOTIDE SEQUENCE [LARGE SCALE GENOMIC DNA]</scope>
    <source>
        <strain evidence="21 22">StC1</strain>
    </source>
</reference>
<keyword evidence="9" id="KW-0805">Transcription regulation</keyword>
<dbReference type="CDD" id="cd00009">
    <property type="entry name" value="AAA"/>
    <property type="match status" value="1"/>
</dbReference>
<dbReference type="InterPro" id="IPR001789">
    <property type="entry name" value="Sig_transdc_resp-reg_receiver"/>
</dbReference>
<dbReference type="GO" id="GO:0005737">
    <property type="term" value="C:cytoplasm"/>
    <property type="evidence" value="ECO:0007669"/>
    <property type="project" value="UniProtKB-SubCell"/>
</dbReference>
<keyword evidence="6" id="KW-0547">Nucleotide-binding</keyword>
<dbReference type="InterPro" id="IPR025662">
    <property type="entry name" value="Sigma_54_int_dom_ATP-bd_1"/>
</dbReference>
<dbReference type="GO" id="GO:0005524">
    <property type="term" value="F:ATP binding"/>
    <property type="evidence" value="ECO:0007669"/>
    <property type="project" value="UniProtKB-KW"/>
</dbReference>
<proteinExistence type="predicted"/>
<evidence type="ECO:0000256" key="5">
    <source>
        <dbReference type="ARBA" id="ARBA00022553"/>
    </source>
</evidence>
<gene>
    <name evidence="21" type="ORF">DEM25_008885</name>
</gene>
<dbReference type="OrthoDB" id="9804019at2"/>
<dbReference type="GO" id="GO:0006355">
    <property type="term" value="P:regulation of DNA-templated transcription"/>
    <property type="evidence" value="ECO:0007669"/>
    <property type="project" value="InterPro"/>
</dbReference>
<keyword evidence="22" id="KW-1185">Reference proteome</keyword>
<dbReference type="Pfam" id="PF25601">
    <property type="entry name" value="AAA_lid_14"/>
    <property type="match status" value="1"/>
</dbReference>
<evidence type="ECO:0000256" key="6">
    <source>
        <dbReference type="ARBA" id="ARBA00022741"/>
    </source>
</evidence>
<evidence type="ECO:0000256" key="16">
    <source>
        <dbReference type="ARBA" id="ARBA00043886"/>
    </source>
</evidence>
<dbReference type="PROSITE" id="PS00688">
    <property type="entry name" value="SIGMA54_INTERACT_3"/>
    <property type="match status" value="1"/>
</dbReference>
<protein>
    <recommendedName>
        <fullName evidence="2">DNA-binding transcriptional regulator NtrC</fullName>
    </recommendedName>
    <alternativeName>
        <fullName evidence="14">Nitrogen regulation protein NR(I)</fullName>
    </alternativeName>
    <alternativeName>
        <fullName evidence="15">Nitrogen regulator I</fullName>
    </alternativeName>
</protein>
<dbReference type="Pfam" id="PF02954">
    <property type="entry name" value="HTH_8"/>
    <property type="match status" value="1"/>
</dbReference>
<dbReference type="InterPro" id="IPR025944">
    <property type="entry name" value="Sigma_54_int_dom_CS"/>
</dbReference>
<dbReference type="InterPro" id="IPR002197">
    <property type="entry name" value="HTH_Fis"/>
</dbReference>
<organism evidence="21 22">
    <name type="scientific">Oceaniradius stylonematis</name>
    <dbReference type="NCBI Taxonomy" id="2184161"/>
    <lineage>
        <taxon>Bacteria</taxon>
        <taxon>Pseudomonadati</taxon>
        <taxon>Pseudomonadota</taxon>
        <taxon>Alphaproteobacteria</taxon>
        <taxon>Hyphomicrobiales</taxon>
        <taxon>Ahrensiaceae</taxon>
        <taxon>Oceaniradius</taxon>
    </lineage>
</organism>
<dbReference type="EMBL" id="QFWV02000004">
    <property type="protein sequence ID" value="RKF07987.1"/>
    <property type="molecule type" value="Genomic_DNA"/>
</dbReference>
<feature type="domain" description="Sigma-54 factor interaction" evidence="19">
    <location>
        <begin position="148"/>
        <end position="378"/>
    </location>
</feature>
<dbReference type="InterPro" id="IPR002078">
    <property type="entry name" value="Sigma_54_int"/>
</dbReference>
<evidence type="ECO:0000256" key="18">
    <source>
        <dbReference type="SAM" id="MobiDB-lite"/>
    </source>
</evidence>
<dbReference type="GO" id="GO:0000160">
    <property type="term" value="P:phosphorelay signal transduction system"/>
    <property type="evidence" value="ECO:0007669"/>
    <property type="project" value="UniProtKB-KW"/>
</dbReference>
<dbReference type="Proteomes" id="UP000246132">
    <property type="component" value="Unassembled WGS sequence"/>
</dbReference>
<dbReference type="Gene3D" id="3.40.50.2300">
    <property type="match status" value="1"/>
</dbReference>
<dbReference type="InterPro" id="IPR027417">
    <property type="entry name" value="P-loop_NTPase"/>
</dbReference>
<dbReference type="PROSITE" id="PS50110">
    <property type="entry name" value="RESPONSE_REGULATORY"/>
    <property type="match status" value="1"/>
</dbReference>
<feature type="modified residue" description="4-aspartylphosphate" evidence="17">
    <location>
        <position position="56"/>
    </location>
</feature>
<evidence type="ECO:0000256" key="4">
    <source>
        <dbReference type="ARBA" id="ARBA00022491"/>
    </source>
</evidence>
<dbReference type="PRINTS" id="PR01590">
    <property type="entry name" value="HTHFIS"/>
</dbReference>
<keyword evidence="13" id="KW-0535">Nitrogen fixation</keyword>
<evidence type="ECO:0000256" key="8">
    <source>
        <dbReference type="ARBA" id="ARBA00023012"/>
    </source>
</evidence>
<dbReference type="GO" id="GO:0043565">
    <property type="term" value="F:sequence-specific DNA binding"/>
    <property type="evidence" value="ECO:0007669"/>
    <property type="project" value="InterPro"/>
</dbReference>
<feature type="domain" description="Response regulatory" evidence="20">
    <location>
        <begin position="4"/>
        <end position="121"/>
    </location>
</feature>
<evidence type="ECO:0000256" key="9">
    <source>
        <dbReference type="ARBA" id="ARBA00023015"/>
    </source>
</evidence>
<comment type="subcellular location">
    <subcellularLocation>
        <location evidence="1">Cytoplasm</location>
    </subcellularLocation>
</comment>
<evidence type="ECO:0000256" key="14">
    <source>
        <dbReference type="ARBA" id="ARBA00029881"/>
    </source>
</evidence>
<comment type="function">
    <text evidence="16">Member of the two-component regulatory system NtrB/NtrC, which controls expression of the nitrogen-regulated (ntr) genes in response to nitrogen limitation. Phosphorylated NtrC binds directly to DNA and stimulates the formation of open promoter-sigma54-RNA polymerase complexes.</text>
</comment>
<evidence type="ECO:0000256" key="11">
    <source>
        <dbReference type="ARBA" id="ARBA00023159"/>
    </source>
</evidence>
<dbReference type="Pfam" id="PF00072">
    <property type="entry name" value="Response_reg"/>
    <property type="match status" value="1"/>
</dbReference>
<name>A0A3A8ACF0_9HYPH</name>
<keyword evidence="12" id="KW-0804">Transcription</keyword>
<dbReference type="InterPro" id="IPR058031">
    <property type="entry name" value="AAA_lid_NorR"/>
</dbReference>
<evidence type="ECO:0000256" key="7">
    <source>
        <dbReference type="ARBA" id="ARBA00022840"/>
    </source>
</evidence>
<sequence length="505" mass="54173">MTSTIVIVDDDPVQRRLAEAALTRDGLSVAAYGDGPSALDRLAGADAEPVDAMVLDLVMPDMDGIAVLKSLRERGADVPVIVQTAQGSIDVAISAMRAGAFDFLVKPVAPERLAKTVRDAVKVARTNLAPAETAARGRARLKPVPVELVGDGREMERVRRLIKKASSSDIPVLIEGESGTGKELVARAIAAKGPRAGRPLVIVNCGAIPDNLVESILFGHEKGAFTGATEKHTGKFVEADGGTLFLDEIGELPLAAQVKLLRAIQDGHVEPVGARAGRTVDVRLISATNRDLIAAVREGRFREDLYYRLNVFPILTPSLRARADDLPALVAHIAARQAHRAGRAQEPVITDAAMDVLRSYDWPGNVRQLENELFRAIVLSDSGMLDAADFAHIAAQVDPVRQAAAPRQTAPNRLLVPAPNDAVPAAPDTGNGADRQWQPDTDPHRLPLLDADNHARALSDIEADVIAHALGHYDGQMSEIARRLGIGRSTLYRKLREYGIGEPRH</sequence>
<keyword evidence="8" id="KW-0902">Two-component regulatory system</keyword>
<evidence type="ECO:0000256" key="13">
    <source>
        <dbReference type="ARBA" id="ARBA00023231"/>
    </source>
</evidence>
<evidence type="ECO:0000313" key="21">
    <source>
        <dbReference type="EMBL" id="RKF07987.1"/>
    </source>
</evidence>
<dbReference type="Gene3D" id="1.10.10.60">
    <property type="entry name" value="Homeodomain-like"/>
    <property type="match status" value="1"/>
</dbReference>
<evidence type="ECO:0000256" key="17">
    <source>
        <dbReference type="PROSITE-ProRule" id="PRU00169"/>
    </source>
</evidence>
<dbReference type="PROSITE" id="PS50045">
    <property type="entry name" value="SIGMA54_INTERACT_4"/>
    <property type="match status" value="1"/>
</dbReference>
<dbReference type="SUPFAM" id="SSF52172">
    <property type="entry name" value="CheY-like"/>
    <property type="match status" value="1"/>
</dbReference>
<dbReference type="SUPFAM" id="SSF46689">
    <property type="entry name" value="Homeodomain-like"/>
    <property type="match status" value="1"/>
</dbReference>
<dbReference type="SUPFAM" id="SSF52540">
    <property type="entry name" value="P-loop containing nucleoside triphosphate hydrolases"/>
    <property type="match status" value="1"/>
</dbReference>
<dbReference type="PANTHER" id="PTHR32071">
    <property type="entry name" value="TRANSCRIPTIONAL REGULATORY PROTEIN"/>
    <property type="match status" value="1"/>
</dbReference>
<evidence type="ECO:0000256" key="12">
    <source>
        <dbReference type="ARBA" id="ARBA00023163"/>
    </source>
</evidence>
<keyword evidence="11" id="KW-0010">Activator</keyword>
<keyword evidence="3" id="KW-0963">Cytoplasm</keyword>
<evidence type="ECO:0000313" key="22">
    <source>
        <dbReference type="Proteomes" id="UP000246132"/>
    </source>
</evidence>
<keyword evidence="10" id="KW-0238">DNA-binding</keyword>
<dbReference type="Pfam" id="PF00158">
    <property type="entry name" value="Sigma54_activat"/>
    <property type="match status" value="1"/>
</dbReference>
<evidence type="ECO:0000256" key="1">
    <source>
        <dbReference type="ARBA" id="ARBA00004496"/>
    </source>
</evidence>
<dbReference type="Gene3D" id="3.40.50.300">
    <property type="entry name" value="P-loop containing nucleotide triphosphate hydrolases"/>
    <property type="match status" value="1"/>
</dbReference>
<dbReference type="InterPro" id="IPR009057">
    <property type="entry name" value="Homeodomain-like_sf"/>
</dbReference>
<dbReference type="PANTHER" id="PTHR32071:SF95">
    <property type="entry name" value="DNA-BINDING TRANSCRIPTIONAL REGULATOR NTRC"/>
    <property type="match status" value="1"/>
</dbReference>
<evidence type="ECO:0000256" key="10">
    <source>
        <dbReference type="ARBA" id="ARBA00023125"/>
    </source>
</evidence>
<dbReference type="PROSITE" id="PS00675">
    <property type="entry name" value="SIGMA54_INTERACT_1"/>
    <property type="match status" value="1"/>
</dbReference>
<dbReference type="AlphaFoldDB" id="A0A3A8ACF0"/>
<dbReference type="FunFam" id="3.40.50.300:FF:000006">
    <property type="entry name" value="DNA-binding transcriptional regulator NtrC"/>
    <property type="match status" value="1"/>
</dbReference>
<feature type="region of interest" description="Disordered" evidence="18">
    <location>
        <begin position="414"/>
        <end position="445"/>
    </location>
</feature>
<evidence type="ECO:0000256" key="3">
    <source>
        <dbReference type="ARBA" id="ARBA00022490"/>
    </source>
</evidence>
<dbReference type="SMART" id="SM00448">
    <property type="entry name" value="REC"/>
    <property type="match status" value="1"/>
</dbReference>
<dbReference type="InterPro" id="IPR003593">
    <property type="entry name" value="AAA+_ATPase"/>
</dbReference>
<keyword evidence="4" id="KW-0678">Repressor</keyword>
<evidence type="ECO:0000256" key="15">
    <source>
        <dbReference type="ARBA" id="ARBA00031910"/>
    </source>
</evidence>
<keyword evidence="5 17" id="KW-0597">Phosphoprotein</keyword>
<dbReference type="RefSeq" id="WP_109768614.1">
    <property type="nucleotide sequence ID" value="NZ_QFWV02000004.1"/>
</dbReference>
<accession>A0A3A8ACF0</accession>
<evidence type="ECO:0000259" key="19">
    <source>
        <dbReference type="PROSITE" id="PS50045"/>
    </source>
</evidence>
<keyword evidence="7" id="KW-0067">ATP-binding</keyword>
<dbReference type="PROSITE" id="PS00676">
    <property type="entry name" value="SIGMA54_INTERACT_2"/>
    <property type="match status" value="1"/>
</dbReference>
<evidence type="ECO:0000259" key="20">
    <source>
        <dbReference type="PROSITE" id="PS50110"/>
    </source>
</evidence>
<dbReference type="Gene3D" id="1.10.8.60">
    <property type="match status" value="1"/>
</dbReference>
<evidence type="ECO:0000256" key="2">
    <source>
        <dbReference type="ARBA" id="ARBA00019059"/>
    </source>
</evidence>
<dbReference type="SMART" id="SM00382">
    <property type="entry name" value="AAA"/>
    <property type="match status" value="1"/>
</dbReference>
<comment type="caution">
    <text evidence="21">The sequence shown here is derived from an EMBL/GenBank/DDBJ whole genome shotgun (WGS) entry which is preliminary data.</text>
</comment>
<feature type="compositionally biased region" description="Low complexity" evidence="18">
    <location>
        <begin position="416"/>
        <end position="428"/>
    </location>
</feature>